<evidence type="ECO:0000256" key="6">
    <source>
        <dbReference type="ARBA" id="ARBA00023002"/>
    </source>
</evidence>
<evidence type="ECO:0000256" key="4">
    <source>
        <dbReference type="ARBA" id="ARBA00022719"/>
    </source>
</evidence>
<keyword evidence="8" id="KW-1015">Disulfide bond</keyword>
<dbReference type="InterPro" id="IPR038354">
    <property type="entry name" value="VKOR_sf"/>
</dbReference>
<evidence type="ECO:0000313" key="13">
    <source>
        <dbReference type="Proteomes" id="UP000198976"/>
    </source>
</evidence>
<evidence type="ECO:0000256" key="8">
    <source>
        <dbReference type="ARBA" id="ARBA00023157"/>
    </source>
</evidence>
<reference evidence="12 13" key="1">
    <citation type="submission" date="2016-10" db="EMBL/GenBank/DDBJ databases">
        <authorList>
            <person name="Varghese N."/>
            <person name="Submissions S."/>
        </authorList>
    </citation>
    <scope>NUCLEOTIDE SEQUENCE [LARGE SCALE GENOMIC DNA]</scope>
    <source>
        <strain evidence="12 13">DSM 9169</strain>
    </source>
</reference>
<keyword evidence="5 10" id="KW-1133">Transmembrane helix</keyword>
<keyword evidence="7 10" id="KW-0472">Membrane</keyword>
<feature type="transmembrane region" description="Helical" evidence="10">
    <location>
        <begin position="134"/>
        <end position="160"/>
    </location>
</feature>
<evidence type="ECO:0000256" key="1">
    <source>
        <dbReference type="ARBA" id="ARBA00004141"/>
    </source>
</evidence>
<organism evidence="12 13">
    <name type="scientific">Schaalia radingae</name>
    <dbReference type="NCBI Taxonomy" id="131110"/>
    <lineage>
        <taxon>Bacteria</taxon>
        <taxon>Bacillati</taxon>
        <taxon>Actinomycetota</taxon>
        <taxon>Actinomycetes</taxon>
        <taxon>Actinomycetales</taxon>
        <taxon>Actinomycetaceae</taxon>
        <taxon>Schaalia</taxon>
    </lineage>
</organism>
<protein>
    <submittedName>
        <fullName evidence="12">Uncharacterized membrane protein</fullName>
    </submittedName>
</protein>
<dbReference type="SMART" id="SM00756">
    <property type="entry name" value="VKc"/>
    <property type="match status" value="1"/>
</dbReference>
<keyword evidence="4" id="KW-0874">Quinone</keyword>
<comment type="subcellular location">
    <subcellularLocation>
        <location evidence="1">Membrane</location>
        <topology evidence="1">Multi-pass membrane protein</topology>
    </subcellularLocation>
</comment>
<dbReference type="EMBL" id="LT629792">
    <property type="protein sequence ID" value="SDT95626.1"/>
    <property type="molecule type" value="Genomic_DNA"/>
</dbReference>
<evidence type="ECO:0000256" key="3">
    <source>
        <dbReference type="ARBA" id="ARBA00022692"/>
    </source>
</evidence>
<keyword evidence="6" id="KW-0560">Oxidoreductase</keyword>
<dbReference type="Pfam" id="PF07884">
    <property type="entry name" value="VKOR"/>
    <property type="match status" value="1"/>
</dbReference>
<keyword evidence="13" id="KW-1185">Reference proteome</keyword>
<feature type="transmembrane region" description="Helical" evidence="10">
    <location>
        <begin position="181"/>
        <end position="200"/>
    </location>
</feature>
<evidence type="ECO:0000256" key="10">
    <source>
        <dbReference type="SAM" id="Phobius"/>
    </source>
</evidence>
<keyword evidence="3 10" id="KW-0812">Transmembrane</keyword>
<evidence type="ECO:0000256" key="2">
    <source>
        <dbReference type="ARBA" id="ARBA00006214"/>
    </source>
</evidence>
<keyword evidence="9" id="KW-0676">Redox-active center</keyword>
<proteinExistence type="inferred from homology"/>
<evidence type="ECO:0000259" key="11">
    <source>
        <dbReference type="SMART" id="SM00756"/>
    </source>
</evidence>
<dbReference type="InterPro" id="IPR012932">
    <property type="entry name" value="VKOR"/>
</dbReference>
<dbReference type="Proteomes" id="UP000198976">
    <property type="component" value="Chromosome I"/>
</dbReference>
<dbReference type="Gene3D" id="1.20.1440.130">
    <property type="entry name" value="VKOR domain"/>
    <property type="match status" value="1"/>
</dbReference>
<feature type="transmembrane region" description="Helical" evidence="10">
    <location>
        <begin position="22"/>
        <end position="45"/>
    </location>
</feature>
<feature type="transmembrane region" description="Helical" evidence="10">
    <location>
        <begin position="107"/>
        <end position="128"/>
    </location>
</feature>
<evidence type="ECO:0000256" key="9">
    <source>
        <dbReference type="ARBA" id="ARBA00023284"/>
    </source>
</evidence>
<dbReference type="RefSeq" id="WP_058236784.1">
    <property type="nucleotide sequence ID" value="NZ_LT629792.1"/>
</dbReference>
<feature type="domain" description="Vitamin K epoxide reductase" evidence="11">
    <location>
        <begin position="18"/>
        <end position="159"/>
    </location>
</feature>
<accession>A0ABY0V7Q1</accession>
<evidence type="ECO:0000313" key="12">
    <source>
        <dbReference type="EMBL" id="SDT95626.1"/>
    </source>
</evidence>
<comment type="similarity">
    <text evidence="2">Belongs to the VKOR family.</text>
</comment>
<sequence>MADQDDFDLDHAPSRAWMMRSAVVLAIMSALALIASFVLSVEAWILAGDQNSRFGCDVSDALSCSAVALTPQARVLGFPNAFFGIAFGAAVFTIACALLSGSRLSRLFLIGAEVLAAGGLASALWLFYQSYVVIQVLCPWCLVVFVSSLLIFATMTRICLVRETLPSSASIRSLIASGTDWWITGGILVIIAALIVLKYGPELIA</sequence>
<gene>
    <name evidence="12" type="ORF">SAMN04489714_1209</name>
</gene>
<feature type="transmembrane region" description="Helical" evidence="10">
    <location>
        <begin position="81"/>
        <end position="100"/>
    </location>
</feature>
<name>A0ABY0V7Q1_9ACTO</name>
<evidence type="ECO:0000256" key="5">
    <source>
        <dbReference type="ARBA" id="ARBA00022989"/>
    </source>
</evidence>
<evidence type="ECO:0000256" key="7">
    <source>
        <dbReference type="ARBA" id="ARBA00023136"/>
    </source>
</evidence>